<evidence type="ECO:0000313" key="2">
    <source>
        <dbReference type="EMBL" id="EHM56193.1"/>
    </source>
</evidence>
<feature type="region of interest" description="Disordered" evidence="1">
    <location>
        <begin position="27"/>
        <end position="54"/>
    </location>
</feature>
<dbReference type="HOGENOM" id="CLU_3041608_0_0_6"/>
<dbReference type="AlphaFoldDB" id="G9ZB92"/>
<gene>
    <name evidence="2" type="ORF">HMPREF9080_00014</name>
</gene>
<protein>
    <submittedName>
        <fullName evidence="2">Uncharacterized protein</fullName>
    </submittedName>
</protein>
<dbReference type="Proteomes" id="UP000004750">
    <property type="component" value="Unassembled WGS sequence"/>
</dbReference>
<evidence type="ECO:0000256" key="1">
    <source>
        <dbReference type="SAM" id="MobiDB-lite"/>
    </source>
</evidence>
<accession>G9ZB92</accession>
<evidence type="ECO:0000313" key="3">
    <source>
        <dbReference type="Proteomes" id="UP000004750"/>
    </source>
</evidence>
<reference evidence="2 3" key="1">
    <citation type="submission" date="2011-08" db="EMBL/GenBank/DDBJ databases">
        <authorList>
            <person name="Weinstock G."/>
            <person name="Sodergren E."/>
            <person name="Clifton S."/>
            <person name="Fulton L."/>
            <person name="Fulton B."/>
            <person name="Courtney L."/>
            <person name="Fronick C."/>
            <person name="Harrison M."/>
            <person name="Strong C."/>
            <person name="Farmer C."/>
            <person name="Delahaunty K."/>
            <person name="Markovic C."/>
            <person name="Hall O."/>
            <person name="Minx P."/>
            <person name="Tomlinson C."/>
            <person name="Mitreva M."/>
            <person name="Hou S."/>
            <person name="Chen J."/>
            <person name="Wollam A."/>
            <person name="Pepin K.H."/>
            <person name="Johnson M."/>
            <person name="Bhonagiri V."/>
            <person name="Zhang X."/>
            <person name="Suruliraj S."/>
            <person name="Warren W."/>
            <person name="Chinwalla A."/>
            <person name="Mardis E.R."/>
            <person name="Wilson R.K."/>
        </authorList>
    </citation>
    <scope>NUCLEOTIDE SEQUENCE [LARGE SCALE GENOMIC DNA]</scope>
    <source>
        <strain evidence="2 3">F0432</strain>
    </source>
</reference>
<dbReference type="EMBL" id="AGCM01000001">
    <property type="protein sequence ID" value="EHM56193.1"/>
    <property type="molecule type" value="Genomic_DNA"/>
</dbReference>
<organism evidence="2 3">
    <name type="scientific">Cardiobacterium valvarum F0432</name>
    <dbReference type="NCBI Taxonomy" id="797473"/>
    <lineage>
        <taxon>Bacteria</taxon>
        <taxon>Pseudomonadati</taxon>
        <taxon>Pseudomonadota</taxon>
        <taxon>Gammaproteobacteria</taxon>
        <taxon>Cardiobacteriales</taxon>
        <taxon>Cardiobacteriaceae</taxon>
        <taxon>Cardiobacterium</taxon>
    </lineage>
</organism>
<comment type="caution">
    <text evidence="2">The sequence shown here is derived from an EMBL/GenBank/DDBJ whole genome shotgun (WGS) entry which is preliminary data.</text>
</comment>
<sequence>MRAAGGIKTRLRRANQYLRRLARHQRSLRQGSTNYRERRRRVAKGRAVNYSITR</sequence>
<proteinExistence type="predicted"/>
<name>G9ZB92_9GAMM</name>